<gene>
    <name evidence="1" type="ORF">CJ030_MR2G016406</name>
</gene>
<accession>A0A6A1WKZ1</accession>
<sequence length="104" mass="11457">MKKFIIPFSWETTSADSCLGKGKQCTAPPPLKRLAEKISIGEETVRLFARHGAKVVIADVDDDTLGNPLADFLDSLVSLEEDIENLIESSTSGYGRLSRYLLQQ</sequence>
<dbReference type="Gene3D" id="3.40.50.720">
    <property type="entry name" value="NAD(P)-binding Rossmann-like Domain"/>
    <property type="match status" value="1"/>
</dbReference>
<reference evidence="1 2" key="1">
    <citation type="journal article" date="2019" name="Plant Biotechnol. J.">
        <title>The red bayberry genome and genetic basis of sex determination.</title>
        <authorList>
            <person name="Jia H.M."/>
            <person name="Jia H.J."/>
            <person name="Cai Q.L."/>
            <person name="Wang Y."/>
            <person name="Zhao H.B."/>
            <person name="Yang W.F."/>
            <person name="Wang G.Y."/>
            <person name="Li Y.H."/>
            <person name="Zhan D.L."/>
            <person name="Shen Y.T."/>
            <person name="Niu Q.F."/>
            <person name="Chang L."/>
            <person name="Qiu J."/>
            <person name="Zhao L."/>
            <person name="Xie H.B."/>
            <person name="Fu W.Y."/>
            <person name="Jin J."/>
            <person name="Li X.W."/>
            <person name="Jiao Y."/>
            <person name="Zhou C.C."/>
            <person name="Tu T."/>
            <person name="Chai C.Y."/>
            <person name="Gao J.L."/>
            <person name="Fan L.J."/>
            <person name="van de Weg E."/>
            <person name="Wang J.Y."/>
            <person name="Gao Z.S."/>
        </authorList>
    </citation>
    <scope>NUCLEOTIDE SEQUENCE [LARGE SCALE GENOMIC DNA]</scope>
    <source>
        <tissue evidence="1">Leaves</tissue>
    </source>
</reference>
<evidence type="ECO:0000313" key="2">
    <source>
        <dbReference type="Proteomes" id="UP000516437"/>
    </source>
</evidence>
<dbReference type="Proteomes" id="UP000516437">
    <property type="component" value="Chromosome 2"/>
</dbReference>
<dbReference type="EMBL" id="RXIC02000020">
    <property type="protein sequence ID" value="KAB1224517.1"/>
    <property type="molecule type" value="Genomic_DNA"/>
</dbReference>
<protein>
    <submittedName>
        <fullName evidence="1">Short-chain dehydrogenase reductase 2a</fullName>
    </submittedName>
</protein>
<dbReference type="OrthoDB" id="676515at2759"/>
<evidence type="ECO:0000313" key="1">
    <source>
        <dbReference type="EMBL" id="KAB1224517.1"/>
    </source>
</evidence>
<comment type="caution">
    <text evidence="1">The sequence shown here is derived from an EMBL/GenBank/DDBJ whole genome shotgun (WGS) entry which is preliminary data.</text>
</comment>
<dbReference type="InterPro" id="IPR036291">
    <property type="entry name" value="NAD(P)-bd_dom_sf"/>
</dbReference>
<organism evidence="1 2">
    <name type="scientific">Morella rubra</name>
    <name type="common">Chinese bayberry</name>
    <dbReference type="NCBI Taxonomy" id="262757"/>
    <lineage>
        <taxon>Eukaryota</taxon>
        <taxon>Viridiplantae</taxon>
        <taxon>Streptophyta</taxon>
        <taxon>Embryophyta</taxon>
        <taxon>Tracheophyta</taxon>
        <taxon>Spermatophyta</taxon>
        <taxon>Magnoliopsida</taxon>
        <taxon>eudicotyledons</taxon>
        <taxon>Gunneridae</taxon>
        <taxon>Pentapetalae</taxon>
        <taxon>rosids</taxon>
        <taxon>fabids</taxon>
        <taxon>Fagales</taxon>
        <taxon>Myricaceae</taxon>
        <taxon>Morella</taxon>
    </lineage>
</organism>
<dbReference type="SUPFAM" id="SSF51735">
    <property type="entry name" value="NAD(P)-binding Rossmann-fold domains"/>
    <property type="match status" value="1"/>
</dbReference>
<proteinExistence type="predicted"/>
<dbReference type="AlphaFoldDB" id="A0A6A1WKZ1"/>
<keyword evidence="2" id="KW-1185">Reference proteome</keyword>
<name>A0A6A1WKZ1_9ROSI</name>